<dbReference type="InterPro" id="IPR051604">
    <property type="entry name" value="Ergot_Alk_Oxidoreductase"/>
</dbReference>
<dbReference type="SUPFAM" id="SSF51735">
    <property type="entry name" value="NAD(P)-binding Rossmann-fold domains"/>
    <property type="match status" value="1"/>
</dbReference>
<accession>A0A3A1UDB9</accession>
<dbReference type="Gene3D" id="3.40.50.720">
    <property type="entry name" value="NAD(P)-binding Rossmann-like Domain"/>
    <property type="match status" value="1"/>
</dbReference>
<dbReference type="InterPro" id="IPR036291">
    <property type="entry name" value="NAD(P)-bd_dom_sf"/>
</dbReference>
<dbReference type="Proteomes" id="UP000265742">
    <property type="component" value="Unassembled WGS sequence"/>
</dbReference>
<dbReference type="InterPro" id="IPR016040">
    <property type="entry name" value="NAD(P)-bd_dom"/>
</dbReference>
<reference evidence="3" key="1">
    <citation type="submission" date="2018-09" db="EMBL/GenBank/DDBJ databases">
        <authorList>
            <person name="Kim I."/>
        </authorList>
    </citation>
    <scope>NUCLEOTIDE SEQUENCE [LARGE SCALE GENOMIC DNA]</scope>
    <source>
        <strain evidence="3">DD4a</strain>
    </source>
</reference>
<feature type="domain" description="NAD(P)-binding" evidence="1">
    <location>
        <begin position="17"/>
        <end position="187"/>
    </location>
</feature>
<dbReference type="AlphaFoldDB" id="A0A3A1UDB9"/>
<organism evidence="2 3">
    <name type="scientific">Amnibacterium setariae</name>
    <dbReference type="NCBI Taxonomy" id="2306585"/>
    <lineage>
        <taxon>Bacteria</taxon>
        <taxon>Bacillati</taxon>
        <taxon>Actinomycetota</taxon>
        <taxon>Actinomycetes</taxon>
        <taxon>Micrococcales</taxon>
        <taxon>Microbacteriaceae</taxon>
        <taxon>Amnibacterium</taxon>
    </lineage>
</organism>
<evidence type="ECO:0000313" key="2">
    <source>
        <dbReference type="EMBL" id="RIX31096.1"/>
    </source>
</evidence>
<keyword evidence="3" id="KW-1185">Reference proteome</keyword>
<gene>
    <name evidence="2" type="ORF">D1781_06920</name>
</gene>
<dbReference type="EMBL" id="QXTG01000001">
    <property type="protein sequence ID" value="RIX31096.1"/>
    <property type="molecule type" value="Genomic_DNA"/>
</dbReference>
<evidence type="ECO:0000259" key="1">
    <source>
        <dbReference type="Pfam" id="PF13460"/>
    </source>
</evidence>
<dbReference type="PANTHER" id="PTHR43162:SF1">
    <property type="entry name" value="PRESTALK A DIFFERENTIATION PROTEIN A"/>
    <property type="match status" value="1"/>
</dbReference>
<name>A0A3A1UDB9_9MICO</name>
<proteinExistence type="predicted"/>
<dbReference type="Pfam" id="PF13460">
    <property type="entry name" value="NAD_binding_10"/>
    <property type="match status" value="1"/>
</dbReference>
<dbReference type="PANTHER" id="PTHR43162">
    <property type="match status" value="1"/>
</dbReference>
<sequence length="289" mass="30321">MEFSMSALSPKPTLVMGARGAVGAHVLTGLIARGAPVRASVRRPEPGRFPEGVEVVAADLTDRSTLDAAFDGVGSVFLYAVPEGVEGVVAAARAAGVEQIVLLSSGSVIHPTSRGNAITEEHREVEEAFAASGLTVVPIRPLVLATNALNWSFPIKANRAVALYQPDAMTAPIHERDIAAVVVAALTGADGTSELLTGPSRLSQRDQVVAIGAALRREIDVAELSRDDALGQYVRFMPEHEAEAVLQFLDDAAAGNSPATDTVRRILGRPATAFSEWATEHVADFSAAR</sequence>
<comment type="caution">
    <text evidence="2">The sequence shown here is derived from an EMBL/GenBank/DDBJ whole genome shotgun (WGS) entry which is preliminary data.</text>
</comment>
<evidence type="ECO:0000313" key="3">
    <source>
        <dbReference type="Proteomes" id="UP000265742"/>
    </source>
</evidence>
<protein>
    <submittedName>
        <fullName evidence="2">NAD-dependent epimerase/dehydratase family protein</fullName>
    </submittedName>
</protein>